<sequence length="183" mass="20703">MPAVPPADAPDFATLYASTPLAPRMAARLWDVAGLILDELRDDDMAEMWIDELPIVARPYLDDRFIAAFASRFEVLAGRLARGLNELTGLASCTADEIALHLVIDRTEELHEEAGLDWEWVDALPIHPADDDYVGIKDLLFRDLDVMFLYEPAFDGVDDPESETYRTQGFAHLHPRDWFKTLM</sequence>
<evidence type="ECO:0000313" key="1">
    <source>
        <dbReference type="EMBL" id="QGG96241.1"/>
    </source>
</evidence>
<dbReference type="KEGG" id="atq:GH723_14650"/>
<gene>
    <name evidence="1" type="ORF">GH723_14650</name>
</gene>
<dbReference type="Proteomes" id="UP000334019">
    <property type="component" value="Chromosome"/>
</dbReference>
<organism evidence="1 2">
    <name type="scientific">Actinomarinicola tropica</name>
    <dbReference type="NCBI Taxonomy" id="2789776"/>
    <lineage>
        <taxon>Bacteria</taxon>
        <taxon>Bacillati</taxon>
        <taxon>Actinomycetota</taxon>
        <taxon>Acidimicrobiia</taxon>
        <taxon>Acidimicrobiales</taxon>
        <taxon>Iamiaceae</taxon>
        <taxon>Actinomarinicola</taxon>
    </lineage>
</organism>
<dbReference type="EMBL" id="CP045851">
    <property type="protein sequence ID" value="QGG96241.1"/>
    <property type="molecule type" value="Genomic_DNA"/>
</dbReference>
<evidence type="ECO:0000313" key="2">
    <source>
        <dbReference type="Proteomes" id="UP000334019"/>
    </source>
</evidence>
<name>A0A5Q2RNS7_9ACTN</name>
<proteinExistence type="predicted"/>
<dbReference type="RefSeq" id="WP_153760347.1">
    <property type="nucleotide sequence ID" value="NZ_CP045851.1"/>
</dbReference>
<reference evidence="1 2" key="1">
    <citation type="submission" date="2019-11" db="EMBL/GenBank/DDBJ databases">
        <authorList>
            <person name="He Y."/>
        </authorList>
    </citation>
    <scope>NUCLEOTIDE SEQUENCE [LARGE SCALE GENOMIC DNA]</scope>
    <source>
        <strain evidence="1 2">SCSIO 58843</strain>
    </source>
</reference>
<dbReference type="AlphaFoldDB" id="A0A5Q2RNS7"/>
<accession>A0A5Q2RNS7</accession>
<keyword evidence="2" id="KW-1185">Reference proteome</keyword>
<protein>
    <submittedName>
        <fullName evidence="1">Uncharacterized protein</fullName>
    </submittedName>
</protein>